<comment type="caution">
    <text evidence="1">The sequence shown here is derived from an EMBL/GenBank/DDBJ whole genome shotgun (WGS) entry which is preliminary data.</text>
</comment>
<organism evidence="1 2">
    <name type="scientific">Swaminathania salitolerans</name>
    <dbReference type="NCBI Taxonomy" id="182838"/>
    <lineage>
        <taxon>Bacteria</taxon>
        <taxon>Pseudomonadati</taxon>
        <taxon>Pseudomonadota</taxon>
        <taxon>Alphaproteobacteria</taxon>
        <taxon>Acetobacterales</taxon>
        <taxon>Acetobacteraceae</taxon>
        <taxon>Swaminathania</taxon>
    </lineage>
</organism>
<reference evidence="1 2" key="1">
    <citation type="submission" date="2019-07" db="EMBL/GenBank/DDBJ databases">
        <title>Whole genome shotgun sequence of Swaminathania salitolerans NBRC 104436.</title>
        <authorList>
            <person name="Hosoyama A."/>
            <person name="Uohara A."/>
            <person name="Ohji S."/>
            <person name="Ichikawa N."/>
        </authorList>
    </citation>
    <scope>NUCLEOTIDE SEQUENCE [LARGE SCALE GENOMIC DNA]</scope>
    <source>
        <strain evidence="1 2">NBRC 104436</strain>
    </source>
</reference>
<accession>A0A511BLL1</accession>
<proteinExistence type="predicted"/>
<dbReference type="Proteomes" id="UP000321405">
    <property type="component" value="Unassembled WGS sequence"/>
</dbReference>
<dbReference type="EMBL" id="BJVC01000001">
    <property type="protein sequence ID" value="GEL01135.1"/>
    <property type="molecule type" value="Genomic_DNA"/>
</dbReference>
<sequence length="53" mass="5962">MAAARSRDRAVSRPVLRETALRAKRAFVSRHSQIAEPTDRSGVMLKQRNSAVR</sequence>
<evidence type="ECO:0000313" key="1">
    <source>
        <dbReference type="EMBL" id="GEL01135.1"/>
    </source>
</evidence>
<gene>
    <name evidence="1" type="ORF">SSA02_02980</name>
</gene>
<evidence type="ECO:0000313" key="2">
    <source>
        <dbReference type="Proteomes" id="UP000321405"/>
    </source>
</evidence>
<keyword evidence="2" id="KW-1185">Reference proteome</keyword>
<name>A0A511BLL1_9PROT</name>
<protein>
    <submittedName>
        <fullName evidence="1">Uncharacterized protein</fullName>
    </submittedName>
</protein>
<dbReference type="RefSeq" id="WP_186807624.1">
    <property type="nucleotide sequence ID" value="NZ_BJVC01000001.1"/>
</dbReference>
<dbReference type="AlphaFoldDB" id="A0A511BLL1"/>